<keyword evidence="2" id="KW-1185">Reference proteome</keyword>
<dbReference type="EnsemblMetazoa" id="AMEM004168-RA">
    <property type="protein sequence ID" value="AMEM004168-PA"/>
    <property type="gene ID" value="AMEM004168"/>
</dbReference>
<dbReference type="VEuPathDB" id="VectorBase:AMEM004168"/>
<dbReference type="Proteomes" id="UP000075903">
    <property type="component" value="Unassembled WGS sequence"/>
</dbReference>
<name>A0A182UV37_ANOME</name>
<organism evidence="1 2">
    <name type="scientific">Anopheles merus</name>
    <name type="common">Mosquito</name>
    <dbReference type="NCBI Taxonomy" id="30066"/>
    <lineage>
        <taxon>Eukaryota</taxon>
        <taxon>Metazoa</taxon>
        <taxon>Ecdysozoa</taxon>
        <taxon>Arthropoda</taxon>
        <taxon>Hexapoda</taxon>
        <taxon>Insecta</taxon>
        <taxon>Pterygota</taxon>
        <taxon>Neoptera</taxon>
        <taxon>Endopterygota</taxon>
        <taxon>Diptera</taxon>
        <taxon>Nematocera</taxon>
        <taxon>Culicoidea</taxon>
        <taxon>Culicidae</taxon>
        <taxon>Anophelinae</taxon>
        <taxon>Anopheles</taxon>
    </lineage>
</organism>
<dbReference type="AlphaFoldDB" id="A0A182UV37"/>
<accession>A0A182UV37</accession>
<evidence type="ECO:0000313" key="1">
    <source>
        <dbReference type="EnsemblMetazoa" id="AMEM004168-PA"/>
    </source>
</evidence>
<sequence>MAACWPDIVLSPQIATGPRSPTSTVRDFSSRWSRFGPAEAPFAFRSVGAFPASSCSFFDSRESKLKLSRPVNCRSRDRNDFEPADAVEAAAAVVRAAVPFATAEVAALPDALLLLLPKSLPSRCFPVGGGGCGGGTCRMVVGSPPGAVSCVLFRLVLLSDDEHMVSWSRLRCCRWGAHRLGTAAPPLTSTSVAVSESPLSLPSGRSCSSAAIKIGSSTDVRDADFCEGILRRDLTLMPDWERGSCGEPPLSDDAASASAIERRVLLAASFSRLVGNGEVKVSVGLGKVQPPQGHPFIRFYLPIVVEGNAHRRDDQIRQLGQQLAEGFEQRQQHQPDEPYLAARFRHLVRIHERCHRQTLGLFCGALREKLLQQPVDPRFRHVHRSRLVRNVCHLDQNHAELCGDRKA</sequence>
<protein>
    <submittedName>
        <fullName evidence="1">Uncharacterized protein</fullName>
    </submittedName>
</protein>
<proteinExistence type="predicted"/>
<evidence type="ECO:0000313" key="2">
    <source>
        <dbReference type="Proteomes" id="UP000075903"/>
    </source>
</evidence>
<reference evidence="1" key="1">
    <citation type="submission" date="2020-05" db="UniProtKB">
        <authorList>
            <consortium name="EnsemblMetazoa"/>
        </authorList>
    </citation>
    <scope>IDENTIFICATION</scope>
    <source>
        <strain evidence="1">MAF</strain>
    </source>
</reference>